<sequence length="33" mass="3244">MEHKKLQAAASGGPGGPQASPNPSQVNTVSTPV</sequence>
<evidence type="ECO:0000313" key="2">
    <source>
        <dbReference type="EMBL" id="SFE16155.1"/>
    </source>
</evidence>
<evidence type="ECO:0000256" key="1">
    <source>
        <dbReference type="SAM" id="MobiDB-lite"/>
    </source>
</evidence>
<feature type="region of interest" description="Disordered" evidence="1">
    <location>
        <begin position="1"/>
        <end position="33"/>
    </location>
</feature>
<name>A0A1I1Y947_9BURK</name>
<gene>
    <name evidence="2" type="ORF">SAMN04489710_11678</name>
</gene>
<reference evidence="3" key="1">
    <citation type="submission" date="2016-10" db="EMBL/GenBank/DDBJ databases">
        <authorList>
            <person name="Varghese N."/>
            <person name="Submissions S."/>
        </authorList>
    </citation>
    <scope>NUCLEOTIDE SEQUENCE [LARGE SCALE GENOMIC DNA]</scope>
    <source>
        <strain evidence="3">DSM 7481</strain>
    </source>
</reference>
<organism evidence="2 3">
    <name type="scientific">Paracidovorax konjaci</name>
    <dbReference type="NCBI Taxonomy" id="32040"/>
    <lineage>
        <taxon>Bacteria</taxon>
        <taxon>Pseudomonadati</taxon>
        <taxon>Pseudomonadota</taxon>
        <taxon>Betaproteobacteria</taxon>
        <taxon>Burkholderiales</taxon>
        <taxon>Comamonadaceae</taxon>
        <taxon>Paracidovorax</taxon>
    </lineage>
</organism>
<keyword evidence="3" id="KW-1185">Reference proteome</keyword>
<dbReference type="AlphaFoldDB" id="A0A1I1Y947"/>
<dbReference type="Proteomes" id="UP000199517">
    <property type="component" value="Unassembled WGS sequence"/>
</dbReference>
<evidence type="ECO:0000313" key="3">
    <source>
        <dbReference type="Proteomes" id="UP000199517"/>
    </source>
</evidence>
<dbReference type="EMBL" id="FOMQ01000016">
    <property type="protein sequence ID" value="SFE16155.1"/>
    <property type="molecule type" value="Genomic_DNA"/>
</dbReference>
<feature type="compositionally biased region" description="Low complexity" evidence="1">
    <location>
        <begin position="7"/>
        <end position="25"/>
    </location>
</feature>
<proteinExistence type="predicted"/>
<protein>
    <submittedName>
        <fullName evidence="2">Uncharacterized protein</fullName>
    </submittedName>
</protein>
<accession>A0A1I1Y947</accession>